<reference evidence="1 2" key="1">
    <citation type="journal article" date="2019" name="Commun. Biol.">
        <title>The bagworm genome reveals a unique fibroin gene that provides high tensile strength.</title>
        <authorList>
            <person name="Kono N."/>
            <person name="Nakamura H."/>
            <person name="Ohtoshi R."/>
            <person name="Tomita M."/>
            <person name="Numata K."/>
            <person name="Arakawa K."/>
        </authorList>
    </citation>
    <scope>NUCLEOTIDE SEQUENCE [LARGE SCALE GENOMIC DNA]</scope>
</reference>
<gene>
    <name evidence="1" type="ORF">EVAR_68589_1</name>
</gene>
<sequence length="226" mass="25165">MTIIACTALNPQDPQSLRLALSQPRRRPRCCRPTLASAGAHSRLKQYTALPFSSCPFFIRTTLVGWDNPVTYILISGDGLLEKPRNRLAGGLSHAMMPVIGGRQARACLNETECSKFTHQTTKNYNFKCCDAFIVAISEGPRFRFIPISVLVGVMILMDTYGRPSSAFKLQIATIWKNMVIERRARTHTHRHPTLAVADTPVYTNILLSSVDPENRVPSTRDLLGP</sequence>
<name>A0A4C2A5E7_EUMVA</name>
<dbReference type="EMBL" id="BGZK01002612">
    <property type="protein sequence ID" value="GBP95308.1"/>
    <property type="molecule type" value="Genomic_DNA"/>
</dbReference>
<organism evidence="1 2">
    <name type="scientific">Eumeta variegata</name>
    <name type="common">Bagworm moth</name>
    <name type="synonym">Eumeta japonica</name>
    <dbReference type="NCBI Taxonomy" id="151549"/>
    <lineage>
        <taxon>Eukaryota</taxon>
        <taxon>Metazoa</taxon>
        <taxon>Ecdysozoa</taxon>
        <taxon>Arthropoda</taxon>
        <taxon>Hexapoda</taxon>
        <taxon>Insecta</taxon>
        <taxon>Pterygota</taxon>
        <taxon>Neoptera</taxon>
        <taxon>Endopterygota</taxon>
        <taxon>Lepidoptera</taxon>
        <taxon>Glossata</taxon>
        <taxon>Ditrysia</taxon>
        <taxon>Tineoidea</taxon>
        <taxon>Psychidae</taxon>
        <taxon>Oiketicinae</taxon>
        <taxon>Eumeta</taxon>
    </lineage>
</organism>
<dbReference type="Proteomes" id="UP000299102">
    <property type="component" value="Unassembled WGS sequence"/>
</dbReference>
<accession>A0A4C2A5E7</accession>
<protein>
    <submittedName>
        <fullName evidence="1">Uncharacterized protein</fullName>
    </submittedName>
</protein>
<evidence type="ECO:0000313" key="2">
    <source>
        <dbReference type="Proteomes" id="UP000299102"/>
    </source>
</evidence>
<comment type="caution">
    <text evidence="1">The sequence shown here is derived from an EMBL/GenBank/DDBJ whole genome shotgun (WGS) entry which is preliminary data.</text>
</comment>
<evidence type="ECO:0000313" key="1">
    <source>
        <dbReference type="EMBL" id="GBP95308.1"/>
    </source>
</evidence>
<proteinExistence type="predicted"/>
<keyword evidence="2" id="KW-1185">Reference proteome</keyword>
<dbReference type="AlphaFoldDB" id="A0A4C2A5E7"/>